<keyword evidence="3" id="KW-1185">Reference proteome</keyword>
<dbReference type="GO" id="GO:0004222">
    <property type="term" value="F:metalloendopeptidase activity"/>
    <property type="evidence" value="ECO:0007669"/>
    <property type="project" value="TreeGrafter"/>
</dbReference>
<dbReference type="InterPro" id="IPR011055">
    <property type="entry name" value="Dup_hybrid_motif"/>
</dbReference>
<dbReference type="AlphaFoldDB" id="A0AA41ZM73"/>
<sequence>MGQYSVARQGSTLVLFFFLMATLLSGCASISSSSGSGGWVTIQRGDTMHRLANRYGIPVLRLQRFNPGINARDMKVGQRLMMPSRQERAPGSGTYRYQIRPGDTFGRIAAHFNTSAAAISQSNRQVNPRTLQVGRLISVPVSASTRVAAAPRSRPSNITLPASAHNWPWPLRDGRVTREFGEDARGTLQPMMLLAGNDRTARAVSAGVVKFAGNMRQLGNVVIIHHASNMQTVFAYCGTPDVREGQQVMPGTPVCRVAPREQASQHALLFDIRKAGHPVDPRRVLK</sequence>
<dbReference type="InterPro" id="IPR036779">
    <property type="entry name" value="LysM_dom_sf"/>
</dbReference>
<dbReference type="PROSITE" id="PS51782">
    <property type="entry name" value="LYSM"/>
    <property type="match status" value="2"/>
</dbReference>
<dbReference type="PANTHER" id="PTHR21666:SF270">
    <property type="entry name" value="MUREIN HYDROLASE ACTIVATOR ENVC"/>
    <property type="match status" value="1"/>
</dbReference>
<dbReference type="InterPro" id="IPR050570">
    <property type="entry name" value="Cell_wall_metabolism_enzyme"/>
</dbReference>
<dbReference type="PANTHER" id="PTHR21666">
    <property type="entry name" value="PEPTIDASE-RELATED"/>
    <property type="match status" value="1"/>
</dbReference>
<dbReference type="RefSeq" id="WP_265895684.1">
    <property type="nucleotide sequence ID" value="NZ_JAPIVE010000001.1"/>
</dbReference>
<dbReference type="Pfam" id="PF01476">
    <property type="entry name" value="LysM"/>
    <property type="match status" value="2"/>
</dbReference>
<name>A0AA41ZM73_9GAMM</name>
<dbReference type="SMART" id="SM00257">
    <property type="entry name" value="LysM"/>
    <property type="match status" value="2"/>
</dbReference>
<accession>A0AA41ZM73</accession>
<dbReference type="Pfam" id="PF01551">
    <property type="entry name" value="Peptidase_M23"/>
    <property type="match status" value="1"/>
</dbReference>
<evidence type="ECO:0000313" key="2">
    <source>
        <dbReference type="EMBL" id="MCX2523425.1"/>
    </source>
</evidence>
<comment type="caution">
    <text evidence="2">The sequence shown here is derived from an EMBL/GenBank/DDBJ whole genome shotgun (WGS) entry which is preliminary data.</text>
</comment>
<dbReference type="SUPFAM" id="SSF51261">
    <property type="entry name" value="Duplicated hybrid motif"/>
    <property type="match status" value="1"/>
</dbReference>
<dbReference type="Proteomes" id="UP001165678">
    <property type="component" value="Unassembled WGS sequence"/>
</dbReference>
<dbReference type="CDD" id="cd12797">
    <property type="entry name" value="M23_peptidase"/>
    <property type="match status" value="1"/>
</dbReference>
<reference evidence="2" key="1">
    <citation type="submission" date="2022-11" db="EMBL/GenBank/DDBJ databases">
        <title>Larsenimonas rhizosphaerae sp. nov., isolated from a tidal mudflat.</title>
        <authorList>
            <person name="Lee S.D."/>
            <person name="Kim I.S."/>
        </authorList>
    </citation>
    <scope>NUCLEOTIDE SEQUENCE</scope>
    <source>
        <strain evidence="2">GH2-1</strain>
    </source>
</reference>
<gene>
    <name evidence="2" type="ORF">OQ287_04160</name>
</gene>
<dbReference type="SUPFAM" id="SSF54106">
    <property type="entry name" value="LysM domain"/>
    <property type="match status" value="1"/>
</dbReference>
<dbReference type="InterPro" id="IPR016047">
    <property type="entry name" value="M23ase_b-sheet_dom"/>
</dbReference>
<organism evidence="2 3">
    <name type="scientific">Larsenimonas rhizosphaerae</name>
    <dbReference type="NCBI Taxonomy" id="2944682"/>
    <lineage>
        <taxon>Bacteria</taxon>
        <taxon>Pseudomonadati</taxon>
        <taxon>Pseudomonadota</taxon>
        <taxon>Gammaproteobacteria</taxon>
        <taxon>Oceanospirillales</taxon>
        <taxon>Halomonadaceae</taxon>
        <taxon>Larsenimonas</taxon>
    </lineage>
</organism>
<dbReference type="EMBL" id="JAPIVE010000001">
    <property type="protein sequence ID" value="MCX2523425.1"/>
    <property type="molecule type" value="Genomic_DNA"/>
</dbReference>
<dbReference type="CDD" id="cd00118">
    <property type="entry name" value="LysM"/>
    <property type="match status" value="2"/>
</dbReference>
<dbReference type="InterPro" id="IPR018392">
    <property type="entry name" value="LysM"/>
</dbReference>
<proteinExistence type="predicted"/>
<dbReference type="Gene3D" id="3.10.350.10">
    <property type="entry name" value="LysM domain"/>
    <property type="match status" value="2"/>
</dbReference>
<evidence type="ECO:0000259" key="1">
    <source>
        <dbReference type="PROSITE" id="PS51782"/>
    </source>
</evidence>
<feature type="domain" description="LysM" evidence="1">
    <location>
        <begin position="95"/>
        <end position="139"/>
    </location>
</feature>
<dbReference type="Gene3D" id="2.70.70.10">
    <property type="entry name" value="Glucose Permease (Domain IIA)"/>
    <property type="match status" value="1"/>
</dbReference>
<protein>
    <submittedName>
        <fullName evidence="2">M23 family metallopeptidase</fullName>
    </submittedName>
</protein>
<evidence type="ECO:0000313" key="3">
    <source>
        <dbReference type="Proteomes" id="UP001165678"/>
    </source>
</evidence>
<feature type="domain" description="LysM" evidence="1">
    <location>
        <begin position="38"/>
        <end position="82"/>
    </location>
</feature>